<dbReference type="HAMAP" id="MF_00160">
    <property type="entry name" value="SerC_aminotrans_5"/>
    <property type="match status" value="1"/>
</dbReference>
<evidence type="ECO:0000256" key="12">
    <source>
        <dbReference type="ARBA" id="ARBA00022990"/>
    </source>
</evidence>
<dbReference type="AlphaFoldDB" id="A0A2K6DSJ1"/>
<keyword evidence="12" id="KW-0007">Acetylation</keyword>
<feature type="domain" description="Aminotransferase class V" evidence="18">
    <location>
        <begin position="28"/>
        <end position="351"/>
    </location>
</feature>
<dbReference type="STRING" id="9545.ENSMNEP00000038875"/>
<keyword evidence="10" id="KW-0808">Transferase</keyword>
<comment type="cofactor">
    <cofactor evidence="1 17">
        <name>pyridoxal 5'-phosphate</name>
        <dbReference type="ChEBI" id="CHEBI:597326"/>
    </cofactor>
</comment>
<sequence length="364" mass="39711">MLTLHAIGLPWLSHRPRCHTVDAPRQVVNFGSGPTKLPHSVSLEIKKELLDYKGVGISVLEMNHRSSDFAKIINNTENLVRELLAVPDDCKVIFVQGGGSGQFGAVPLKLIGLKAGRCADYVVTGAWSKFETINIVHPKLGSYTKIPDPCTWNLNPDASYTVHGAEFNFIPYVKGAVLVCDMSSNFLSEPVDVSKIGVIFAGAQKNVGSAGVTVVNVCDDLLGFEVQAGNNSLYNTPPCFSIYVMVLVLERIKNNGGAAAMEKLSSIKSQMIYEITDNSQGFYVCPVEPQSRSKMNIPSLTGNTKGDDALEKTFLDKALELNMLSLKGHRSVGRIRASLYNAVTIEDAQKLASFMKNFLEMHQL</sequence>
<evidence type="ECO:0000256" key="11">
    <source>
        <dbReference type="ARBA" id="ARBA00022898"/>
    </source>
</evidence>
<dbReference type="UniPathway" id="UPA00135">
    <property type="reaction ID" value="UER00197"/>
</dbReference>
<dbReference type="InterPro" id="IPR015421">
    <property type="entry name" value="PyrdxlP-dep_Trfase_major"/>
</dbReference>
<dbReference type="GO" id="GO:0004648">
    <property type="term" value="F:O-phospho-L-serine:2-oxoglutarate aminotransferase activity"/>
    <property type="evidence" value="ECO:0007669"/>
    <property type="project" value="UniProtKB-EC"/>
</dbReference>
<comment type="pathway">
    <text evidence="2">Amino-acid biosynthesis; L-serine biosynthesis; L-serine from 3-phospho-D-glycerate: step 2/3.</text>
</comment>
<comment type="catalytic activity">
    <reaction evidence="15">
        <text>O-phospho-L-serine + 2-oxoglutarate = 3-phosphooxypyruvate + L-glutamate</text>
        <dbReference type="Rhea" id="RHEA:14329"/>
        <dbReference type="ChEBI" id="CHEBI:16810"/>
        <dbReference type="ChEBI" id="CHEBI:18110"/>
        <dbReference type="ChEBI" id="CHEBI:29985"/>
        <dbReference type="ChEBI" id="CHEBI:57524"/>
        <dbReference type="EC" id="2.6.1.52"/>
    </reaction>
</comment>
<keyword evidence="8" id="KW-0032">Aminotransferase</keyword>
<dbReference type="Ensembl" id="ENSMNET00000063358.1">
    <property type="protein sequence ID" value="ENSMNEP00000038875.1"/>
    <property type="gene ID" value="ENSMNEG00000042387.1"/>
</dbReference>
<keyword evidence="11" id="KW-0663">Pyridoxal phosphate</keyword>
<dbReference type="Gene3D" id="3.40.640.10">
    <property type="entry name" value="Type I PLP-dependent aspartate aminotransferase-like (Major domain)"/>
    <property type="match status" value="1"/>
</dbReference>
<dbReference type="FunFam" id="3.40.640.10:FF:000010">
    <property type="entry name" value="Phosphoserine aminotransferase"/>
    <property type="match status" value="1"/>
</dbReference>
<evidence type="ECO:0000256" key="8">
    <source>
        <dbReference type="ARBA" id="ARBA00022576"/>
    </source>
</evidence>
<evidence type="ECO:0000256" key="4">
    <source>
        <dbReference type="ARBA" id="ARBA00011738"/>
    </source>
</evidence>
<proteinExistence type="inferred from homology"/>
<dbReference type="PANTHER" id="PTHR43247">
    <property type="entry name" value="PHOSPHOSERINE AMINOTRANSFERASE"/>
    <property type="match status" value="1"/>
</dbReference>
<evidence type="ECO:0000313" key="19">
    <source>
        <dbReference type="Ensembl" id="ENSMNEP00000038875.1"/>
    </source>
</evidence>
<dbReference type="Pfam" id="PF00266">
    <property type="entry name" value="Aminotran_5"/>
    <property type="match status" value="1"/>
</dbReference>
<keyword evidence="9" id="KW-0028">Amino-acid biosynthesis</keyword>
<reference evidence="19" key="2">
    <citation type="submission" date="2025-09" db="UniProtKB">
        <authorList>
            <consortium name="Ensembl"/>
        </authorList>
    </citation>
    <scope>IDENTIFICATION</scope>
</reference>
<dbReference type="InterPro" id="IPR000192">
    <property type="entry name" value="Aminotrans_V_dom"/>
</dbReference>
<comment type="similarity">
    <text evidence="3">Belongs to the class-V pyridoxal-phosphate-dependent aminotransferase family. SerC subfamily.</text>
</comment>
<evidence type="ECO:0000256" key="9">
    <source>
        <dbReference type="ARBA" id="ARBA00022605"/>
    </source>
</evidence>
<evidence type="ECO:0000256" key="15">
    <source>
        <dbReference type="ARBA" id="ARBA00049007"/>
    </source>
</evidence>
<evidence type="ECO:0000256" key="13">
    <source>
        <dbReference type="ARBA" id="ARBA00023299"/>
    </source>
</evidence>
<protein>
    <recommendedName>
        <fullName evidence="6">Phosphoserine aminotransferase</fullName>
        <ecNumber evidence="5">2.6.1.52</ecNumber>
    </recommendedName>
    <alternativeName>
        <fullName evidence="14">Phosphohydroxythreonine aminotransferase</fullName>
    </alternativeName>
</protein>
<dbReference type="Proteomes" id="UP000233120">
    <property type="component" value="Unassembled WGS sequence"/>
</dbReference>
<organism evidence="19 20">
    <name type="scientific">Macaca nemestrina</name>
    <name type="common">Pig-tailed macaque</name>
    <dbReference type="NCBI Taxonomy" id="9545"/>
    <lineage>
        <taxon>Eukaryota</taxon>
        <taxon>Metazoa</taxon>
        <taxon>Chordata</taxon>
        <taxon>Craniata</taxon>
        <taxon>Vertebrata</taxon>
        <taxon>Euteleostomi</taxon>
        <taxon>Mammalia</taxon>
        <taxon>Eutheria</taxon>
        <taxon>Euarchontoglires</taxon>
        <taxon>Primates</taxon>
        <taxon>Haplorrhini</taxon>
        <taxon>Catarrhini</taxon>
        <taxon>Cercopithecidae</taxon>
        <taxon>Cercopithecinae</taxon>
        <taxon>Macaca</taxon>
    </lineage>
</organism>
<evidence type="ECO:0000256" key="6">
    <source>
        <dbReference type="ARBA" id="ARBA00021164"/>
    </source>
</evidence>
<dbReference type="NCBIfam" id="NF003764">
    <property type="entry name" value="PRK05355.1"/>
    <property type="match status" value="1"/>
</dbReference>
<dbReference type="GO" id="GO:0006564">
    <property type="term" value="P:L-serine biosynthetic process"/>
    <property type="evidence" value="ECO:0007669"/>
    <property type="project" value="UniProtKB-KW"/>
</dbReference>
<evidence type="ECO:0000256" key="16">
    <source>
        <dbReference type="ARBA" id="ARBA00054188"/>
    </source>
</evidence>
<evidence type="ECO:0000256" key="1">
    <source>
        <dbReference type="ARBA" id="ARBA00001933"/>
    </source>
</evidence>
<accession>A0A2K6DSJ1</accession>
<evidence type="ECO:0000259" key="18">
    <source>
        <dbReference type="Pfam" id="PF00266"/>
    </source>
</evidence>
<dbReference type="Gene3D" id="3.90.1150.10">
    <property type="entry name" value="Aspartate Aminotransferase, domain 1"/>
    <property type="match status" value="1"/>
</dbReference>
<dbReference type="SUPFAM" id="SSF53383">
    <property type="entry name" value="PLP-dependent transferases"/>
    <property type="match status" value="1"/>
</dbReference>
<keyword evidence="20" id="KW-1185">Reference proteome</keyword>
<dbReference type="UniPathway" id="UPA00244">
    <property type="reaction ID" value="UER00311"/>
</dbReference>
<dbReference type="InterPro" id="IPR015422">
    <property type="entry name" value="PyrdxlP-dep_Trfase_small"/>
</dbReference>
<dbReference type="EC" id="2.6.1.52" evidence="5"/>
<comment type="function">
    <text evidence="16">Involved in L-serine biosynthesis via the phosphorylated pathway, a three-step pathway converting the glycolytic intermediate 3-phospho-D-glycerate into L-serine. Catalyzes the second step, that is the pyridoxal 5'-phosphate-dependent transamination of 3-phosphohydroxypyruvate and L-glutamate to O-phosphoserine (OPS) and alpha-ketoglutarate.</text>
</comment>
<reference evidence="19" key="1">
    <citation type="submission" date="2025-08" db="UniProtKB">
        <authorList>
            <consortium name="Ensembl"/>
        </authorList>
    </citation>
    <scope>IDENTIFICATION</scope>
</reference>
<dbReference type="PANTHER" id="PTHR43247:SF1">
    <property type="entry name" value="PHOSPHOSERINE AMINOTRANSFERASE"/>
    <property type="match status" value="1"/>
</dbReference>
<evidence type="ECO:0000256" key="14">
    <source>
        <dbReference type="ARBA" id="ARBA00031421"/>
    </source>
</evidence>
<evidence type="ECO:0000256" key="17">
    <source>
        <dbReference type="RuleBase" id="RU004504"/>
    </source>
</evidence>
<dbReference type="GO" id="GO:0030170">
    <property type="term" value="F:pyridoxal phosphate binding"/>
    <property type="evidence" value="ECO:0007669"/>
    <property type="project" value="TreeGrafter"/>
</dbReference>
<evidence type="ECO:0000256" key="2">
    <source>
        <dbReference type="ARBA" id="ARBA00005099"/>
    </source>
</evidence>
<keyword evidence="7" id="KW-0597">Phosphoprotein</keyword>
<name>A0A2K6DSJ1_MACNE</name>
<keyword evidence="13" id="KW-0718">Serine biosynthesis</keyword>
<dbReference type="Bgee" id="ENSMNEG00000042387">
    <property type="expression patterns" value="Expressed in heart"/>
</dbReference>
<dbReference type="FunFam" id="3.90.1150.10:FF:000121">
    <property type="entry name" value="Phosphoserine aminotransferase"/>
    <property type="match status" value="1"/>
</dbReference>
<evidence type="ECO:0000256" key="5">
    <source>
        <dbReference type="ARBA" id="ARBA00013030"/>
    </source>
</evidence>
<dbReference type="InterPro" id="IPR015424">
    <property type="entry name" value="PyrdxlP-dep_Trfase"/>
</dbReference>
<evidence type="ECO:0000256" key="3">
    <source>
        <dbReference type="ARBA" id="ARBA00006904"/>
    </source>
</evidence>
<dbReference type="PROSITE" id="PS00595">
    <property type="entry name" value="AA_TRANSFER_CLASS_5"/>
    <property type="match status" value="1"/>
</dbReference>
<evidence type="ECO:0000256" key="10">
    <source>
        <dbReference type="ARBA" id="ARBA00022679"/>
    </source>
</evidence>
<dbReference type="GO" id="GO:0005737">
    <property type="term" value="C:cytoplasm"/>
    <property type="evidence" value="ECO:0007669"/>
    <property type="project" value="TreeGrafter"/>
</dbReference>
<comment type="subunit">
    <text evidence="4">Homodimer.</text>
</comment>
<evidence type="ECO:0000256" key="7">
    <source>
        <dbReference type="ARBA" id="ARBA00022553"/>
    </source>
</evidence>
<dbReference type="InterPro" id="IPR020578">
    <property type="entry name" value="Aminotrans_V_PyrdxlP_BS"/>
</dbReference>
<dbReference type="GeneTree" id="ENSGT00940000153241"/>
<evidence type="ECO:0000313" key="20">
    <source>
        <dbReference type="Proteomes" id="UP000233120"/>
    </source>
</evidence>
<dbReference type="PIRSF" id="PIRSF000525">
    <property type="entry name" value="SerC"/>
    <property type="match status" value="1"/>
</dbReference>
<dbReference type="InterPro" id="IPR022278">
    <property type="entry name" value="Pser_aminoTfrase"/>
</dbReference>